<name>A0A944CLV2_9BACI</name>
<keyword evidence="2" id="KW-1133">Transmembrane helix</keyword>
<feature type="compositionally biased region" description="Polar residues" evidence="1">
    <location>
        <begin position="75"/>
        <end position="89"/>
    </location>
</feature>
<feature type="transmembrane region" description="Helical" evidence="2">
    <location>
        <begin position="140"/>
        <end position="159"/>
    </location>
</feature>
<feature type="transmembrane region" description="Helical" evidence="2">
    <location>
        <begin position="206"/>
        <end position="224"/>
    </location>
</feature>
<protein>
    <recommendedName>
        <fullName evidence="5">DUF2157 domain-containing protein</fullName>
    </recommendedName>
</protein>
<feature type="transmembrane region" description="Helical" evidence="2">
    <location>
        <begin position="934"/>
        <end position="950"/>
    </location>
</feature>
<dbReference type="EMBL" id="QTKX01000001">
    <property type="protein sequence ID" value="MBS8264198.1"/>
    <property type="molecule type" value="Genomic_DNA"/>
</dbReference>
<feature type="transmembrane region" description="Helical" evidence="2">
    <location>
        <begin position="359"/>
        <end position="377"/>
    </location>
</feature>
<feature type="transmembrane region" description="Helical" evidence="2">
    <location>
        <begin position="257"/>
        <end position="276"/>
    </location>
</feature>
<feature type="transmembrane region" description="Helical" evidence="2">
    <location>
        <begin position="956"/>
        <end position="972"/>
    </location>
</feature>
<dbReference type="AlphaFoldDB" id="A0A944CLV2"/>
<feature type="transmembrane region" description="Helical" evidence="2">
    <location>
        <begin position="775"/>
        <end position="794"/>
    </location>
</feature>
<feature type="transmembrane region" description="Helical" evidence="2">
    <location>
        <begin position="1114"/>
        <end position="1133"/>
    </location>
</feature>
<organism evidence="3 4">
    <name type="scientific">Mesobacillus boroniphilus</name>
    <dbReference type="NCBI Taxonomy" id="308892"/>
    <lineage>
        <taxon>Bacteria</taxon>
        <taxon>Bacillati</taxon>
        <taxon>Bacillota</taxon>
        <taxon>Bacilli</taxon>
        <taxon>Bacillales</taxon>
        <taxon>Bacillaceae</taxon>
        <taxon>Mesobacillus</taxon>
    </lineage>
</organism>
<feature type="transmembrane region" description="Helical" evidence="2">
    <location>
        <begin position="873"/>
        <end position="891"/>
    </location>
</feature>
<dbReference type="RefSeq" id="WP_213367709.1">
    <property type="nucleotide sequence ID" value="NZ_QTKX01000001.1"/>
</dbReference>
<feature type="transmembrane region" description="Helical" evidence="2">
    <location>
        <begin position="443"/>
        <end position="461"/>
    </location>
</feature>
<feature type="transmembrane region" description="Helical" evidence="2">
    <location>
        <begin position="389"/>
        <end position="407"/>
    </location>
</feature>
<feature type="transmembrane region" description="Helical" evidence="2">
    <location>
        <begin position="1066"/>
        <end position="1083"/>
    </location>
</feature>
<feature type="transmembrane region" description="Helical" evidence="2">
    <location>
        <begin position="231"/>
        <end position="251"/>
    </location>
</feature>
<accession>A0A944CLV2</accession>
<evidence type="ECO:0000256" key="1">
    <source>
        <dbReference type="SAM" id="MobiDB-lite"/>
    </source>
</evidence>
<dbReference type="NCBIfam" id="NF047321">
    <property type="entry name" value="SCO7613_CTERM"/>
    <property type="match status" value="1"/>
</dbReference>
<feature type="transmembrane region" description="Helical" evidence="2">
    <location>
        <begin position="113"/>
        <end position="134"/>
    </location>
</feature>
<dbReference type="InterPro" id="IPR058062">
    <property type="entry name" value="SCO7613_C"/>
</dbReference>
<evidence type="ECO:0000313" key="4">
    <source>
        <dbReference type="Proteomes" id="UP000761411"/>
    </source>
</evidence>
<feature type="transmembrane region" description="Helical" evidence="2">
    <location>
        <begin position="750"/>
        <end position="766"/>
    </location>
</feature>
<feature type="transmembrane region" description="Helical" evidence="2">
    <location>
        <begin position="503"/>
        <end position="521"/>
    </location>
</feature>
<feature type="transmembrane region" description="Helical" evidence="2">
    <location>
        <begin position="337"/>
        <end position="353"/>
    </location>
</feature>
<gene>
    <name evidence="3" type="ORF">DYI25_07090</name>
</gene>
<feature type="transmembrane region" description="Helical" evidence="2">
    <location>
        <begin position="584"/>
        <end position="604"/>
    </location>
</feature>
<feature type="transmembrane region" description="Helical" evidence="2">
    <location>
        <begin position="473"/>
        <end position="491"/>
    </location>
</feature>
<dbReference type="Proteomes" id="UP000761411">
    <property type="component" value="Unassembled WGS sequence"/>
</dbReference>
<evidence type="ECO:0000256" key="2">
    <source>
        <dbReference type="SAM" id="Phobius"/>
    </source>
</evidence>
<feature type="transmembrane region" description="Helical" evidence="2">
    <location>
        <begin position="1037"/>
        <end position="1054"/>
    </location>
</feature>
<feature type="transmembrane region" description="Helical" evidence="2">
    <location>
        <begin position="897"/>
        <end position="913"/>
    </location>
</feature>
<feature type="transmembrane region" description="Helical" evidence="2">
    <location>
        <begin position="313"/>
        <end position="330"/>
    </location>
</feature>
<feature type="transmembrane region" description="Helical" evidence="2">
    <location>
        <begin position="826"/>
        <end position="843"/>
    </location>
</feature>
<feature type="region of interest" description="Disordered" evidence="1">
    <location>
        <begin position="75"/>
        <end position="100"/>
    </location>
</feature>
<feature type="transmembrane region" description="Helical" evidence="2">
    <location>
        <begin position="419"/>
        <end position="436"/>
    </location>
</feature>
<feature type="transmembrane region" description="Helical" evidence="2">
    <location>
        <begin position="549"/>
        <end position="569"/>
    </location>
</feature>
<feature type="transmembrane region" description="Helical" evidence="2">
    <location>
        <begin position="639"/>
        <end position="657"/>
    </location>
</feature>
<keyword evidence="2" id="KW-0472">Membrane</keyword>
<keyword evidence="4" id="KW-1185">Reference proteome</keyword>
<evidence type="ECO:0008006" key="5">
    <source>
        <dbReference type="Google" id="ProtNLM"/>
    </source>
</evidence>
<proteinExistence type="predicted"/>
<feature type="transmembrane region" description="Helical" evidence="2">
    <location>
        <begin position="849"/>
        <end position="866"/>
    </location>
</feature>
<feature type="transmembrane region" description="Helical" evidence="2">
    <location>
        <begin position="171"/>
        <end position="191"/>
    </location>
</feature>
<feature type="transmembrane region" description="Helical" evidence="2">
    <location>
        <begin position="800"/>
        <end position="817"/>
    </location>
</feature>
<comment type="caution">
    <text evidence="3">The sequence shown here is derived from an EMBL/GenBank/DDBJ whole genome shotgun (WGS) entry which is preliminary data.</text>
</comment>
<feature type="transmembrane region" description="Helical" evidence="2">
    <location>
        <begin position="288"/>
        <end position="307"/>
    </location>
</feature>
<feature type="transmembrane region" description="Helical" evidence="2">
    <location>
        <begin position="1088"/>
        <end position="1108"/>
    </location>
</feature>
<feature type="transmembrane region" description="Helical" evidence="2">
    <location>
        <begin position="722"/>
        <end position="744"/>
    </location>
</feature>
<feature type="transmembrane region" description="Helical" evidence="2">
    <location>
        <begin position="984"/>
        <end position="1001"/>
    </location>
</feature>
<reference evidence="3 4" key="1">
    <citation type="journal article" date="2021" name="Microorganisms">
        <title>Bacterial Dimethylsulfoniopropionate Biosynthesis in the East China Sea.</title>
        <authorList>
            <person name="Liu J."/>
            <person name="Zhang Y."/>
            <person name="Liu J."/>
            <person name="Zhong H."/>
            <person name="Williams B.T."/>
            <person name="Zheng Y."/>
            <person name="Curson A.R.J."/>
            <person name="Sun C."/>
            <person name="Sun H."/>
            <person name="Song D."/>
            <person name="Wagner Mackenzie B."/>
            <person name="Bermejo Martinez A."/>
            <person name="Todd J.D."/>
            <person name="Zhang X.H."/>
        </authorList>
    </citation>
    <scope>NUCLEOTIDE SEQUENCE [LARGE SCALE GENOMIC DNA]</scope>
    <source>
        <strain evidence="3 4">ESS08</strain>
    </source>
</reference>
<sequence length="1161" mass="131040">MEHAPKEERRRIFRNELYNLKELGYVSREEYKSVSEAHNEYFFDLLEKERQEKEAASNRKNDSIAFGPESQKEVQSSASMAVKENQIQQPKPRPIKVRPRKSAEEIRERNISWSLNIGVIMLLIGGLFVATSNWETMTPWMKAGSIALVSALFYGIAYISYKIIKIDKTAFAFVVLGSLFLPIFTLSLGWFELLGPYLSFHGEGRFILGAISSSVLIPIYAFLANRMSSRLFVWFTFITTSIAAAYLLRAIGLQTDGFYLGLIIFNTLLIAAYHQLKKNGKLPLFTKELALYSQANIVLSTLLMLFFYDNHVFNGFNLILTAIVYLSMIFVNGHKEYHFVFSAIFIYGAYQILENWRFTEVSILGYALLGLVFLFVPRFMDERYALKKAFQITSAVVSGLAFLYITAEGMMIQTENPSFILMAAYLIISANFIYLANTNGNIIFKYLSPVFLASAMFEAILQIGKWLGFESLVLPSYLIGFLLFILAGWLLKLKYLQVIKTSSRDVGMVIMLSMILVTFFMLNWWELALMFFLTSYTFYVMLKIDRRAILLLIAQWAAPISLGMSAAAFGEEIRINSSIYSDFIGMPGNFALAGVLLLGSGVVLGKTRETILSENAFFSAHGFYAAGLFYTFTSSIPNIYGESIIWFGGILMSLLLYKMTKESLVGFISGVVSLAWYLITVDSINEEIFNFSTTIESLLIPGGGWLLLVAAALLFQKRRGLAVAYSWIAHVYLAPIMAVAFIIYGEESTFSYLIAAGVYAASIFFVKKEWKVKSLLYGAFTTLFLAIKTGIGYFTETDSGHYAFLMTSILLFVFWVLSSTNYKQRTLYYLVPISMLGVASFLAAYPYSWLLFGITIGYAAAILALLHRVKWDLAALIPLLMIFNGTIQILFQAQLHEYWDIAILSGSGILLIFSGRRKYKNLWERGGNFGLQSLDAYSLVGFLFIVSVALMNGETFWALIIHGLFLSAGIWLQRNRVHGRGESVILFITGAYLLVPYYAAVEQITIPALLEREVYVLPFVALAIFVRSIFKERSKQITSYIQWAVLIMVSLLLIQDGLESNTVYDALILGSLSLISMLAGMWLRVKAYFFVGAGVLLLNVLLQTRPFWGNLPWWGYLLIAGSILISVASFNEWNKQKGARGEKTFLAKLKESLLMKMKNWN</sequence>
<evidence type="ECO:0000313" key="3">
    <source>
        <dbReference type="EMBL" id="MBS8264198.1"/>
    </source>
</evidence>
<keyword evidence="2" id="KW-0812">Transmembrane</keyword>
<feature type="transmembrane region" description="Helical" evidence="2">
    <location>
        <begin position="664"/>
        <end position="685"/>
    </location>
</feature>
<feature type="transmembrane region" description="Helical" evidence="2">
    <location>
        <begin position="697"/>
        <end position="715"/>
    </location>
</feature>
<feature type="transmembrane region" description="Helical" evidence="2">
    <location>
        <begin position="1013"/>
        <end position="1030"/>
    </location>
</feature>